<evidence type="ECO:0000256" key="1">
    <source>
        <dbReference type="SAM" id="SignalP"/>
    </source>
</evidence>
<dbReference type="Proteomes" id="UP000799750">
    <property type="component" value="Unassembled WGS sequence"/>
</dbReference>
<proteinExistence type="predicted"/>
<feature type="signal peptide" evidence="1">
    <location>
        <begin position="1"/>
        <end position="27"/>
    </location>
</feature>
<name>A0A6A6QA36_9PEZI</name>
<keyword evidence="1" id="KW-0732">Signal</keyword>
<organism evidence="2 3">
    <name type="scientific">Lophium mytilinum</name>
    <dbReference type="NCBI Taxonomy" id="390894"/>
    <lineage>
        <taxon>Eukaryota</taxon>
        <taxon>Fungi</taxon>
        <taxon>Dikarya</taxon>
        <taxon>Ascomycota</taxon>
        <taxon>Pezizomycotina</taxon>
        <taxon>Dothideomycetes</taxon>
        <taxon>Pleosporomycetidae</taxon>
        <taxon>Mytilinidiales</taxon>
        <taxon>Mytilinidiaceae</taxon>
        <taxon>Lophium</taxon>
    </lineage>
</organism>
<evidence type="ECO:0000313" key="3">
    <source>
        <dbReference type="Proteomes" id="UP000799750"/>
    </source>
</evidence>
<dbReference type="AlphaFoldDB" id="A0A6A6QA36"/>
<reference evidence="2" key="1">
    <citation type="journal article" date="2020" name="Stud. Mycol.">
        <title>101 Dothideomycetes genomes: a test case for predicting lifestyles and emergence of pathogens.</title>
        <authorList>
            <person name="Haridas S."/>
            <person name="Albert R."/>
            <person name="Binder M."/>
            <person name="Bloem J."/>
            <person name="Labutti K."/>
            <person name="Salamov A."/>
            <person name="Andreopoulos B."/>
            <person name="Baker S."/>
            <person name="Barry K."/>
            <person name="Bills G."/>
            <person name="Bluhm B."/>
            <person name="Cannon C."/>
            <person name="Castanera R."/>
            <person name="Culley D."/>
            <person name="Daum C."/>
            <person name="Ezra D."/>
            <person name="Gonzalez J."/>
            <person name="Henrissat B."/>
            <person name="Kuo A."/>
            <person name="Liang C."/>
            <person name="Lipzen A."/>
            <person name="Lutzoni F."/>
            <person name="Magnuson J."/>
            <person name="Mondo S."/>
            <person name="Nolan M."/>
            <person name="Ohm R."/>
            <person name="Pangilinan J."/>
            <person name="Park H.-J."/>
            <person name="Ramirez L."/>
            <person name="Alfaro M."/>
            <person name="Sun H."/>
            <person name="Tritt A."/>
            <person name="Yoshinaga Y."/>
            <person name="Zwiers L.-H."/>
            <person name="Turgeon B."/>
            <person name="Goodwin S."/>
            <person name="Spatafora J."/>
            <person name="Crous P."/>
            <person name="Grigoriev I."/>
        </authorList>
    </citation>
    <scope>NUCLEOTIDE SEQUENCE</scope>
    <source>
        <strain evidence="2">CBS 269.34</strain>
    </source>
</reference>
<protein>
    <submittedName>
        <fullName evidence="2">Uncharacterized protein</fullName>
    </submittedName>
</protein>
<evidence type="ECO:0000313" key="2">
    <source>
        <dbReference type="EMBL" id="KAF2488884.1"/>
    </source>
</evidence>
<accession>A0A6A6QA36</accession>
<sequence>MPSPYNSYHASFLSLLTHFFYVGLQSACCSNPCLRMFAGSEIAVPEPSHFVLCASEFFFIGRFGSVQMRIPLRQAVFIGVASAHYLICPLATISEKQEKRRDARMRWWKERKNIKELYHEGFSYISAEKLGGVCWWWWWWWWCGLAVPCCSSCAGCIARPVRGVIDGGWIGGSFFNFSMLAGRATFAAKAV</sequence>
<gene>
    <name evidence="2" type="ORF">BU16DRAFT_215535</name>
</gene>
<keyword evidence="3" id="KW-1185">Reference proteome</keyword>
<dbReference type="EMBL" id="MU004200">
    <property type="protein sequence ID" value="KAF2488884.1"/>
    <property type="molecule type" value="Genomic_DNA"/>
</dbReference>
<feature type="chain" id="PRO_5025535159" evidence="1">
    <location>
        <begin position="28"/>
        <end position="191"/>
    </location>
</feature>